<dbReference type="Gene3D" id="1.25.40.340">
    <property type="match status" value="1"/>
</dbReference>
<keyword evidence="1" id="KW-0808">Transferase</keyword>
<dbReference type="KEGG" id="satk:SA2016_0286"/>
<dbReference type="InterPro" id="IPR036117">
    <property type="entry name" value="DhaL_dom_sf"/>
</dbReference>
<keyword evidence="5" id="KW-1185">Reference proteome</keyword>
<dbReference type="GO" id="GO:0005829">
    <property type="term" value="C:cytosol"/>
    <property type="evidence" value="ECO:0007669"/>
    <property type="project" value="TreeGrafter"/>
</dbReference>
<organism evidence="4 5">
    <name type="scientific">Sinomonas atrocyanea</name>
    <dbReference type="NCBI Taxonomy" id="37927"/>
    <lineage>
        <taxon>Bacteria</taxon>
        <taxon>Bacillati</taxon>
        <taxon>Actinomycetota</taxon>
        <taxon>Actinomycetes</taxon>
        <taxon>Micrococcales</taxon>
        <taxon>Micrococcaceae</taxon>
        <taxon>Sinomonas</taxon>
    </lineage>
</organism>
<dbReference type="Pfam" id="PF02734">
    <property type="entry name" value="Dak2"/>
    <property type="match status" value="1"/>
</dbReference>
<dbReference type="GO" id="GO:0019563">
    <property type="term" value="P:glycerol catabolic process"/>
    <property type="evidence" value="ECO:0007669"/>
    <property type="project" value="TreeGrafter"/>
</dbReference>
<reference evidence="4 5" key="1">
    <citation type="submission" date="2016-02" db="EMBL/GenBank/DDBJ databases">
        <title>Complete genome of Sinomonas atrocyanea KCTC 3377.</title>
        <authorList>
            <person name="Kim K.M."/>
        </authorList>
    </citation>
    <scope>NUCLEOTIDE SEQUENCE [LARGE SCALE GENOMIC DNA]</scope>
    <source>
        <strain evidence="4 5">KCTC 3377</strain>
    </source>
</reference>
<dbReference type="PROSITE" id="PS51480">
    <property type="entry name" value="DHAL"/>
    <property type="match status" value="1"/>
</dbReference>
<dbReference type="InterPro" id="IPR050861">
    <property type="entry name" value="Dihydroxyacetone_Kinase"/>
</dbReference>
<dbReference type="SUPFAM" id="SSF101473">
    <property type="entry name" value="DhaL-like"/>
    <property type="match status" value="1"/>
</dbReference>
<dbReference type="PANTHER" id="PTHR28629">
    <property type="entry name" value="TRIOKINASE/FMN CYCLASE"/>
    <property type="match status" value="1"/>
</dbReference>
<dbReference type="AlphaFoldDB" id="A0A126ZVL0"/>
<dbReference type="PANTHER" id="PTHR28629:SF4">
    <property type="entry name" value="TRIOKINASE_FMN CYCLASE"/>
    <property type="match status" value="1"/>
</dbReference>
<dbReference type="SMART" id="SM01120">
    <property type="entry name" value="Dak2"/>
    <property type="match status" value="1"/>
</dbReference>
<evidence type="ECO:0000259" key="3">
    <source>
        <dbReference type="PROSITE" id="PS51480"/>
    </source>
</evidence>
<keyword evidence="2 4" id="KW-0418">Kinase</keyword>
<dbReference type="NCBIfam" id="TIGR02365">
    <property type="entry name" value="dha_L_ycgS"/>
    <property type="match status" value="1"/>
</dbReference>
<dbReference type="FunFam" id="1.25.40.340:FF:000002">
    <property type="entry name" value="Dihydroxyacetone kinase, L subunit"/>
    <property type="match status" value="1"/>
</dbReference>
<dbReference type="GO" id="GO:0004371">
    <property type="term" value="F:glycerone kinase activity"/>
    <property type="evidence" value="ECO:0007669"/>
    <property type="project" value="InterPro"/>
</dbReference>
<dbReference type="InterPro" id="IPR012737">
    <property type="entry name" value="DhaK_L_YcgS"/>
</dbReference>
<gene>
    <name evidence="4" type="ORF">SA2016_0286</name>
</gene>
<dbReference type="Proteomes" id="UP000070134">
    <property type="component" value="Chromosome"/>
</dbReference>
<evidence type="ECO:0000313" key="5">
    <source>
        <dbReference type="Proteomes" id="UP000070134"/>
    </source>
</evidence>
<dbReference type="InterPro" id="IPR004007">
    <property type="entry name" value="DhaL_dom"/>
</dbReference>
<dbReference type="OrthoDB" id="9800291at2"/>
<dbReference type="RefSeq" id="WP_066494552.1">
    <property type="nucleotide sequence ID" value="NZ_BJMO01000007.1"/>
</dbReference>
<evidence type="ECO:0000256" key="2">
    <source>
        <dbReference type="ARBA" id="ARBA00022777"/>
    </source>
</evidence>
<evidence type="ECO:0000256" key="1">
    <source>
        <dbReference type="ARBA" id="ARBA00022679"/>
    </source>
</evidence>
<evidence type="ECO:0000313" key="4">
    <source>
        <dbReference type="EMBL" id="AMM30987.1"/>
    </source>
</evidence>
<dbReference type="EMBL" id="CP014518">
    <property type="protein sequence ID" value="AMM30987.1"/>
    <property type="molecule type" value="Genomic_DNA"/>
</dbReference>
<accession>A0A126ZVL0</accession>
<name>A0A126ZVL0_9MICC</name>
<dbReference type="PATRIC" id="fig|37927.3.peg.292"/>
<proteinExistence type="predicted"/>
<feature type="domain" description="DhaL" evidence="3">
    <location>
        <begin position="7"/>
        <end position="203"/>
    </location>
</feature>
<protein>
    <submittedName>
        <fullName evidence="4">Dihydroxyacetone kinase</fullName>
    </submittedName>
</protein>
<dbReference type="STRING" id="37927.SA2016_0286"/>
<sequence length="211" mass="21438">MPELDAVWAERWLRESARVIAEHREELIDLDRAIGDGDHGENMDRGFRAIVAKLDEETPDSVAAALKLAAMMLMSKVGGAAGPLYGTAYLRASTAVSGADALDGSAVAAMLTAGRDGIVARGKAESGDKTMVDAWTPAAEAAQDAGDGVAALSAAADAAEAGAQATKPLVARKGRASYLGERSAGHLDPGAVSSAYILRAAVTAATSGDMA</sequence>